<keyword evidence="3 5" id="KW-0067">ATP-binding</keyword>
<reference evidence="9 10" key="1">
    <citation type="journal article" date="2016" name="Nat. Commun.">
        <title>Thousands of microbial genomes shed light on interconnected biogeochemical processes in an aquifer system.</title>
        <authorList>
            <person name="Anantharaman K."/>
            <person name="Brown C.T."/>
            <person name="Hug L.A."/>
            <person name="Sharon I."/>
            <person name="Castelle C.J."/>
            <person name="Probst A.J."/>
            <person name="Thomas B.C."/>
            <person name="Singh A."/>
            <person name="Wilkins M.J."/>
            <person name="Karaoz U."/>
            <person name="Brodie E.L."/>
            <person name="Williams K.H."/>
            <person name="Hubbard S.S."/>
            <person name="Banfield J.F."/>
        </authorList>
    </citation>
    <scope>NUCLEOTIDE SEQUENCE [LARGE SCALE GENOMIC DNA]</scope>
</reference>
<feature type="transmembrane region" description="Helical" evidence="7">
    <location>
        <begin position="88"/>
        <end position="106"/>
    </location>
</feature>
<evidence type="ECO:0000256" key="3">
    <source>
        <dbReference type="ARBA" id="ARBA00022840"/>
    </source>
</evidence>
<keyword evidence="7" id="KW-0812">Transmembrane</keyword>
<accession>A0A1F6ANM1</accession>
<evidence type="ECO:0000256" key="5">
    <source>
        <dbReference type="PROSITE-ProRule" id="PRU00289"/>
    </source>
</evidence>
<comment type="caution">
    <text evidence="9">The sequence shown here is derived from an EMBL/GenBank/DDBJ whole genome shotgun (WGS) entry which is preliminary data.</text>
</comment>
<feature type="domain" description="FtsK" evidence="8">
    <location>
        <begin position="365"/>
        <end position="552"/>
    </location>
</feature>
<evidence type="ECO:0000256" key="7">
    <source>
        <dbReference type="SAM" id="Phobius"/>
    </source>
</evidence>
<dbReference type="SMART" id="SM00843">
    <property type="entry name" value="Ftsk_gamma"/>
    <property type="match status" value="1"/>
</dbReference>
<protein>
    <recommendedName>
        <fullName evidence="8">FtsK domain-containing protein</fullName>
    </recommendedName>
</protein>
<gene>
    <name evidence="9" type="ORF">A2960_04930</name>
</gene>
<dbReference type="PANTHER" id="PTHR22683">
    <property type="entry name" value="SPORULATION PROTEIN RELATED"/>
    <property type="match status" value="1"/>
</dbReference>
<keyword evidence="4" id="KW-0238">DNA-binding</keyword>
<dbReference type="Proteomes" id="UP000176609">
    <property type="component" value="Unassembled WGS sequence"/>
</dbReference>
<feature type="transmembrane region" description="Helical" evidence="7">
    <location>
        <begin position="59"/>
        <end position="76"/>
    </location>
</feature>
<dbReference type="InterPro" id="IPR041027">
    <property type="entry name" value="FtsK_alpha"/>
</dbReference>
<evidence type="ECO:0000256" key="4">
    <source>
        <dbReference type="ARBA" id="ARBA00023125"/>
    </source>
</evidence>
<feature type="binding site" evidence="5">
    <location>
        <begin position="382"/>
        <end position="389"/>
    </location>
    <ligand>
        <name>ATP</name>
        <dbReference type="ChEBI" id="CHEBI:30616"/>
    </ligand>
</feature>
<dbReference type="PROSITE" id="PS50901">
    <property type="entry name" value="FTSK"/>
    <property type="match status" value="1"/>
</dbReference>
<feature type="compositionally biased region" description="Basic and acidic residues" evidence="6">
    <location>
        <begin position="685"/>
        <end position="696"/>
    </location>
</feature>
<dbReference type="SUPFAM" id="SSF52540">
    <property type="entry name" value="P-loop containing nucleoside triphosphate hydrolases"/>
    <property type="match status" value="1"/>
</dbReference>
<dbReference type="InterPro" id="IPR002543">
    <property type="entry name" value="FtsK_dom"/>
</dbReference>
<dbReference type="InterPro" id="IPR018541">
    <property type="entry name" value="Ftsk_gamma"/>
</dbReference>
<keyword evidence="2 5" id="KW-0547">Nucleotide-binding</keyword>
<feature type="transmembrane region" description="Helical" evidence="7">
    <location>
        <begin position="118"/>
        <end position="140"/>
    </location>
</feature>
<dbReference type="InterPro" id="IPR036388">
    <property type="entry name" value="WH-like_DNA-bd_sf"/>
</dbReference>
<dbReference type="EMBL" id="MFJR01000012">
    <property type="protein sequence ID" value="OGG26289.1"/>
    <property type="molecule type" value="Genomic_DNA"/>
</dbReference>
<evidence type="ECO:0000256" key="1">
    <source>
        <dbReference type="ARBA" id="ARBA00006474"/>
    </source>
</evidence>
<dbReference type="Gene3D" id="1.10.10.10">
    <property type="entry name" value="Winged helix-like DNA-binding domain superfamily/Winged helix DNA-binding domain"/>
    <property type="match status" value="1"/>
</dbReference>
<sequence length="711" mass="78714">MTRYYRRHRRLKFKLKKNTVYNIFAILLIIVAGFTGLSFFQTSSSLDIIRIFALENFGWGSYLLPFVLLSISFLFLKIKIFFIKPNITFGGLLTYICILALSQSGYIGEQIWNNFSSLISGAGAFIILSGMLFIGLIVLFNTSFEDIFKVLIAFNKNIQKIFKFSFKTKTKPVFVEKLPIKPPFGYKRDMSLNSDKKSELSSETRVKKISSDLLGNSVISNIPTTTEVWEYPPVSLLANSPGQKADRGDMKQNAHIIEKTLESFGVTARVVEVNLGPAVTQYALEIALGTKVSKLTALSNDLALALAAPTGQIRIEAPIPGRSLVGIEIPNRSLEFVNLRHMLGTEIMKKNQNKLLVALGLDVSGNPVTANIAKMPHVLIAGTTGSGKSVLINSWISSLLFKTTPTEVRVILVDPKRVELIGYNGIPHLLTPVIVEPDKILSALKWATQEMDRRYKLFSEVGVRNIDGYNELSGFQAIPYIVIFIDELADLMAYAPVEVEDAICRLSQMARATGIHLVVATQRPSVDVITGLIKANIPSRIAFNVSSMIDSRVIIDMPGAEKLLGRGDMLYIPPDQAKPTRIQGTFVSDQEVGKLVDYLKKKNLPVQYTQEVTSLPVTWKKATTGTQITDDGKDNLFEEAVRVVCQYDRASASLLQRRLSIGYARAARILDQLEAEGVVGTGEGSKPRDVLVRSPEEYLSSRSSSQTTQSQ</sequence>
<comment type="similarity">
    <text evidence="1">Belongs to the FtsK/SpoIIIE/SftA family.</text>
</comment>
<dbReference type="Pfam" id="PF09397">
    <property type="entry name" value="FtsK_gamma"/>
    <property type="match status" value="1"/>
</dbReference>
<dbReference type="Pfam" id="PF01580">
    <property type="entry name" value="FtsK_SpoIIIE"/>
    <property type="match status" value="1"/>
</dbReference>
<feature type="region of interest" description="Disordered" evidence="6">
    <location>
        <begin position="680"/>
        <end position="711"/>
    </location>
</feature>
<dbReference type="Gene3D" id="3.30.980.40">
    <property type="match status" value="1"/>
</dbReference>
<evidence type="ECO:0000256" key="6">
    <source>
        <dbReference type="SAM" id="MobiDB-lite"/>
    </source>
</evidence>
<evidence type="ECO:0000256" key="2">
    <source>
        <dbReference type="ARBA" id="ARBA00022741"/>
    </source>
</evidence>
<dbReference type="GO" id="GO:0003677">
    <property type="term" value="F:DNA binding"/>
    <property type="evidence" value="ECO:0007669"/>
    <property type="project" value="UniProtKB-KW"/>
</dbReference>
<dbReference type="InterPro" id="IPR027417">
    <property type="entry name" value="P-loop_NTPase"/>
</dbReference>
<dbReference type="InterPro" id="IPR050206">
    <property type="entry name" value="FtsK/SpoIIIE/SftA"/>
</dbReference>
<dbReference type="SMART" id="SM00382">
    <property type="entry name" value="AAA"/>
    <property type="match status" value="1"/>
</dbReference>
<organism evidence="9 10">
    <name type="scientific">Candidatus Gottesmanbacteria bacterium RIFCSPLOWO2_01_FULL_39_12b</name>
    <dbReference type="NCBI Taxonomy" id="1798388"/>
    <lineage>
        <taxon>Bacteria</taxon>
        <taxon>Candidatus Gottesmaniibacteriota</taxon>
    </lineage>
</organism>
<feature type="transmembrane region" description="Helical" evidence="7">
    <location>
        <begin position="20"/>
        <end position="39"/>
    </location>
</feature>
<dbReference type="SUPFAM" id="SSF46785">
    <property type="entry name" value="Winged helix' DNA-binding domain"/>
    <property type="match status" value="1"/>
</dbReference>
<dbReference type="GO" id="GO:0005524">
    <property type="term" value="F:ATP binding"/>
    <property type="evidence" value="ECO:0007669"/>
    <property type="project" value="UniProtKB-UniRule"/>
</dbReference>
<dbReference type="InterPro" id="IPR003593">
    <property type="entry name" value="AAA+_ATPase"/>
</dbReference>
<keyword evidence="7" id="KW-1133">Transmembrane helix</keyword>
<dbReference type="AlphaFoldDB" id="A0A1F6ANM1"/>
<name>A0A1F6ANM1_9BACT</name>
<feature type="compositionally biased region" description="Low complexity" evidence="6">
    <location>
        <begin position="700"/>
        <end position="711"/>
    </location>
</feature>
<evidence type="ECO:0000313" key="10">
    <source>
        <dbReference type="Proteomes" id="UP000176609"/>
    </source>
</evidence>
<evidence type="ECO:0000313" key="9">
    <source>
        <dbReference type="EMBL" id="OGG26289.1"/>
    </source>
</evidence>
<dbReference type="Pfam" id="PF17854">
    <property type="entry name" value="FtsK_alpha"/>
    <property type="match status" value="1"/>
</dbReference>
<dbReference type="Gene3D" id="3.40.50.300">
    <property type="entry name" value="P-loop containing nucleotide triphosphate hydrolases"/>
    <property type="match status" value="1"/>
</dbReference>
<dbReference type="PANTHER" id="PTHR22683:SF41">
    <property type="entry name" value="DNA TRANSLOCASE FTSK"/>
    <property type="match status" value="1"/>
</dbReference>
<keyword evidence="7" id="KW-0472">Membrane</keyword>
<dbReference type="InterPro" id="IPR036390">
    <property type="entry name" value="WH_DNA-bd_sf"/>
</dbReference>
<evidence type="ECO:0000259" key="8">
    <source>
        <dbReference type="PROSITE" id="PS50901"/>
    </source>
</evidence>
<proteinExistence type="inferred from homology"/>